<reference evidence="3 4" key="1">
    <citation type="submission" date="2019-03" db="EMBL/GenBank/DDBJ databases">
        <title>Genomic Encyclopedia of Type Strains, Phase IV (KMG-IV): sequencing the most valuable type-strain genomes for metagenomic binning, comparative biology and taxonomic classification.</title>
        <authorList>
            <person name="Goeker M."/>
        </authorList>
    </citation>
    <scope>NUCLEOTIDE SEQUENCE [LARGE SCALE GENOMIC DNA]</scope>
    <source>
        <strain evidence="3 4">DSM 24830</strain>
    </source>
</reference>
<feature type="coiled-coil region" evidence="1">
    <location>
        <begin position="60"/>
        <end position="123"/>
    </location>
</feature>
<keyword evidence="4" id="KW-1185">Reference proteome</keyword>
<accession>A0A4R1ESW6</accession>
<dbReference type="AlphaFoldDB" id="A0A4R1ESW6"/>
<keyword evidence="1" id="KW-0175">Coiled coil</keyword>
<keyword evidence="3" id="KW-0540">Nuclease</keyword>
<evidence type="ECO:0000313" key="3">
    <source>
        <dbReference type="EMBL" id="TCJ84696.1"/>
    </source>
</evidence>
<sequence>MTLFLCQLWPYLAGGLIGWLLAGWFAKRLKHGEPPVEKIVEKQVDRVVDNPKHLSLISKLESENSQIAGLQSQVASLESARSKTREVTVDKVVKSEKIVEVDNPEHLKRISELEAEIRALKSDASTAPASSGNTNTYGVASTSTTAATPATSTPSSVSTPVTKPSSSQGSTVDLDAAKKAGFRVKQKNGQDDFTIVEGVGPKINDLIHAADIHYYAALATTSVDAIQKILDDAGPRYKLAKPGTWPDQAKMAAENRWDALKKWQDELDGGQ</sequence>
<feature type="region of interest" description="Disordered" evidence="2">
    <location>
        <begin position="145"/>
        <end position="171"/>
    </location>
</feature>
<dbReference type="RefSeq" id="WP_207907083.1">
    <property type="nucleotide sequence ID" value="NZ_BAAAFU010000006.1"/>
</dbReference>
<protein>
    <submittedName>
        <fullName evidence="3">Putative flap endonuclease-1-like 5' DNA nuclease</fullName>
    </submittedName>
</protein>
<dbReference type="EMBL" id="SMFQ01000004">
    <property type="protein sequence ID" value="TCJ84696.1"/>
    <property type="molecule type" value="Genomic_DNA"/>
</dbReference>
<evidence type="ECO:0000256" key="1">
    <source>
        <dbReference type="SAM" id="Coils"/>
    </source>
</evidence>
<organism evidence="3 4">
    <name type="scientific">Cocleimonas flava</name>
    <dbReference type="NCBI Taxonomy" id="634765"/>
    <lineage>
        <taxon>Bacteria</taxon>
        <taxon>Pseudomonadati</taxon>
        <taxon>Pseudomonadota</taxon>
        <taxon>Gammaproteobacteria</taxon>
        <taxon>Thiotrichales</taxon>
        <taxon>Thiotrichaceae</taxon>
        <taxon>Cocleimonas</taxon>
    </lineage>
</organism>
<evidence type="ECO:0000256" key="2">
    <source>
        <dbReference type="SAM" id="MobiDB-lite"/>
    </source>
</evidence>
<evidence type="ECO:0000313" key="4">
    <source>
        <dbReference type="Proteomes" id="UP000294887"/>
    </source>
</evidence>
<keyword evidence="3" id="KW-0378">Hydrolase</keyword>
<keyword evidence="3" id="KW-0255">Endonuclease</keyword>
<proteinExistence type="predicted"/>
<name>A0A4R1ESW6_9GAMM</name>
<comment type="caution">
    <text evidence="3">The sequence shown here is derived from an EMBL/GenBank/DDBJ whole genome shotgun (WGS) entry which is preliminary data.</text>
</comment>
<dbReference type="GO" id="GO:0004519">
    <property type="term" value="F:endonuclease activity"/>
    <property type="evidence" value="ECO:0007669"/>
    <property type="project" value="UniProtKB-KW"/>
</dbReference>
<dbReference type="Proteomes" id="UP000294887">
    <property type="component" value="Unassembled WGS sequence"/>
</dbReference>
<feature type="compositionally biased region" description="Low complexity" evidence="2">
    <location>
        <begin position="145"/>
        <end position="167"/>
    </location>
</feature>
<gene>
    <name evidence="3" type="ORF">EV695_2656</name>
</gene>